<reference evidence="2 3" key="1">
    <citation type="submission" date="2018-03" db="EMBL/GenBank/DDBJ databases">
        <title>Genomic Encyclopedia of Archaeal and Bacterial Type Strains, Phase II (KMG-II): from individual species to whole genera.</title>
        <authorList>
            <person name="Goeker M."/>
        </authorList>
    </citation>
    <scope>NUCLEOTIDE SEQUENCE [LARGE SCALE GENOMIC DNA]</scope>
    <source>
        <strain evidence="2 3">DSM 45348</strain>
    </source>
</reference>
<dbReference type="Gene3D" id="3.30.460.10">
    <property type="entry name" value="Beta Polymerase, domain 2"/>
    <property type="match status" value="1"/>
</dbReference>
<feature type="domain" description="Polymerase nucleotidyl transferase" evidence="1">
    <location>
        <begin position="46"/>
        <end position="78"/>
    </location>
</feature>
<evidence type="ECO:0000313" key="3">
    <source>
        <dbReference type="Proteomes" id="UP000239209"/>
    </source>
</evidence>
<evidence type="ECO:0000259" key="1">
    <source>
        <dbReference type="Pfam" id="PF01909"/>
    </source>
</evidence>
<organism evidence="2 3">
    <name type="scientific">Pseudosporangium ferrugineum</name>
    <dbReference type="NCBI Taxonomy" id="439699"/>
    <lineage>
        <taxon>Bacteria</taxon>
        <taxon>Bacillati</taxon>
        <taxon>Actinomycetota</taxon>
        <taxon>Actinomycetes</taxon>
        <taxon>Micromonosporales</taxon>
        <taxon>Micromonosporaceae</taxon>
        <taxon>Pseudosporangium</taxon>
    </lineage>
</organism>
<dbReference type="InterPro" id="IPR002934">
    <property type="entry name" value="Polymerase_NTP_transf_dom"/>
</dbReference>
<protein>
    <submittedName>
        <fullName evidence="2">Nucleotidyltransferase-like protein</fullName>
    </submittedName>
</protein>
<dbReference type="CDD" id="cd05403">
    <property type="entry name" value="NT_KNTase_like"/>
    <property type="match status" value="1"/>
</dbReference>
<comment type="caution">
    <text evidence="2">The sequence shown here is derived from an EMBL/GenBank/DDBJ whole genome shotgun (WGS) entry which is preliminary data.</text>
</comment>
<keyword evidence="3" id="KW-1185">Reference proteome</keyword>
<dbReference type="SUPFAM" id="SSF81301">
    <property type="entry name" value="Nucleotidyltransferase"/>
    <property type="match status" value="1"/>
</dbReference>
<gene>
    <name evidence="2" type="ORF">CLV70_1471</name>
</gene>
<dbReference type="GO" id="GO:0016779">
    <property type="term" value="F:nucleotidyltransferase activity"/>
    <property type="evidence" value="ECO:0007669"/>
    <property type="project" value="InterPro"/>
</dbReference>
<dbReference type="InterPro" id="IPR043519">
    <property type="entry name" value="NT_sf"/>
</dbReference>
<accession>A0A2T0RBT4</accession>
<name>A0A2T0RBT4_9ACTN</name>
<sequence>MSQPLNVGPAAGDPPPHVVEPALQLARVRAARDAWLAEATAVLRADRRVAGTVVVGSLAAGGSDAFSDVDLIVVLDPPIPPVLLADPFAGLGLLSFWGQGQGGASPLVARNP</sequence>
<keyword evidence="2" id="KW-0808">Transferase</keyword>
<dbReference type="Proteomes" id="UP000239209">
    <property type="component" value="Unassembled WGS sequence"/>
</dbReference>
<dbReference type="EMBL" id="PVZG01000047">
    <property type="protein sequence ID" value="PRY18625.1"/>
    <property type="molecule type" value="Genomic_DNA"/>
</dbReference>
<dbReference type="RefSeq" id="WP_146164332.1">
    <property type="nucleotide sequence ID" value="NZ_PVZG01000047.1"/>
</dbReference>
<dbReference type="Pfam" id="PF01909">
    <property type="entry name" value="NTP_transf_2"/>
    <property type="match status" value="1"/>
</dbReference>
<dbReference type="AlphaFoldDB" id="A0A2T0RBT4"/>
<proteinExistence type="predicted"/>
<evidence type="ECO:0000313" key="2">
    <source>
        <dbReference type="EMBL" id="PRY18625.1"/>
    </source>
</evidence>